<protein>
    <submittedName>
        <fullName evidence="1">CLUMA_CG007912, isoform A</fullName>
    </submittedName>
</protein>
<reference evidence="1 2" key="1">
    <citation type="submission" date="2015-04" db="EMBL/GenBank/DDBJ databases">
        <authorList>
            <person name="Syromyatnikov M.Y."/>
            <person name="Popov V.N."/>
        </authorList>
    </citation>
    <scope>NUCLEOTIDE SEQUENCE [LARGE SCALE GENOMIC DNA]</scope>
</reference>
<accession>A0A1J1I289</accession>
<dbReference type="Proteomes" id="UP000183832">
    <property type="component" value="Unassembled WGS sequence"/>
</dbReference>
<gene>
    <name evidence="1" type="ORF">CLUMA_CG007912</name>
</gene>
<dbReference type="AlphaFoldDB" id="A0A1J1I289"/>
<keyword evidence="2" id="KW-1185">Reference proteome</keyword>
<dbReference type="EMBL" id="CVRI01000038">
    <property type="protein sequence ID" value="CRK94405.1"/>
    <property type="molecule type" value="Genomic_DNA"/>
</dbReference>
<name>A0A1J1I289_9DIPT</name>
<evidence type="ECO:0000313" key="2">
    <source>
        <dbReference type="Proteomes" id="UP000183832"/>
    </source>
</evidence>
<sequence>MLHQNQCLLDHRHFENANANRGLDYDFPPNATLTDRLTLICCVNRAFLATLKCHGNHHGVEIVNALDSCLSVLGNVNSCVNASYIHDFCFLVSGFVICEQCHKKIQDYFSEL</sequence>
<proteinExistence type="predicted"/>
<organism evidence="1 2">
    <name type="scientific">Clunio marinus</name>
    <dbReference type="NCBI Taxonomy" id="568069"/>
    <lineage>
        <taxon>Eukaryota</taxon>
        <taxon>Metazoa</taxon>
        <taxon>Ecdysozoa</taxon>
        <taxon>Arthropoda</taxon>
        <taxon>Hexapoda</taxon>
        <taxon>Insecta</taxon>
        <taxon>Pterygota</taxon>
        <taxon>Neoptera</taxon>
        <taxon>Endopterygota</taxon>
        <taxon>Diptera</taxon>
        <taxon>Nematocera</taxon>
        <taxon>Chironomoidea</taxon>
        <taxon>Chironomidae</taxon>
        <taxon>Clunio</taxon>
    </lineage>
</organism>
<evidence type="ECO:0000313" key="1">
    <source>
        <dbReference type="EMBL" id="CRK94405.1"/>
    </source>
</evidence>